<dbReference type="RefSeq" id="WP_152812070.1">
    <property type="nucleotide sequence ID" value="NZ_VJXX01000001.1"/>
</dbReference>
<name>A0A7X1NMM3_9MICC</name>
<organism evidence="2 3">
    <name type="scientific">Arthrobacter bussei</name>
    <dbReference type="NCBI Taxonomy" id="2594179"/>
    <lineage>
        <taxon>Bacteria</taxon>
        <taxon>Bacillati</taxon>
        <taxon>Actinomycetota</taxon>
        <taxon>Actinomycetes</taxon>
        <taxon>Micrococcales</taxon>
        <taxon>Micrococcaceae</taxon>
        <taxon>Arthrobacter</taxon>
    </lineage>
</organism>
<dbReference type="SUPFAM" id="SSF51735">
    <property type="entry name" value="NAD(P)-binding Rossmann-fold domains"/>
    <property type="match status" value="1"/>
</dbReference>
<keyword evidence="3" id="KW-1185">Reference proteome</keyword>
<dbReference type="PANTHER" id="PTHR43355:SF2">
    <property type="entry name" value="FLAVIN REDUCTASE (NADPH)"/>
    <property type="match status" value="1"/>
</dbReference>
<dbReference type="GO" id="GO:0042602">
    <property type="term" value="F:riboflavin reductase (NADPH) activity"/>
    <property type="evidence" value="ECO:0007669"/>
    <property type="project" value="TreeGrafter"/>
</dbReference>
<sequence length="211" mass="22520">MTTIAIFGGSGRTGRLVVERALAAGHTVRLLARTPASVPPRGPGVSVVQGDVLDPDAVARVVEGSEAVISVFGQVKGSPPSLQTEGTRNITRAMARYGVRRIVSLSGGGLPDPEHDRPKLADRVIRVLLKLLAPQVLADARNHLAVLRESGLDWTVVRGPRFKDTPYTGHYRVGWVGVDASTAVGRADLAEFLLAQVNDRSFLHQLPLVST</sequence>
<reference evidence="3" key="1">
    <citation type="submission" date="2019-07" db="EMBL/GenBank/DDBJ databases">
        <title>Arthrobacter KR32 sp. nov., isolated from mountain cheese made of cows milk.</title>
        <authorList>
            <person name="Flegler A."/>
        </authorList>
    </citation>
    <scope>NUCLEOTIDE SEQUENCE [LARGE SCALE GENOMIC DNA]</scope>
    <source>
        <strain evidence="3">KR32</strain>
    </source>
</reference>
<dbReference type="EMBL" id="VJXX01000001">
    <property type="protein sequence ID" value="MPY09600.1"/>
    <property type="molecule type" value="Genomic_DNA"/>
</dbReference>
<dbReference type="PANTHER" id="PTHR43355">
    <property type="entry name" value="FLAVIN REDUCTASE (NADPH)"/>
    <property type="match status" value="1"/>
</dbReference>
<dbReference type="InterPro" id="IPR051606">
    <property type="entry name" value="Polyketide_Oxido-like"/>
</dbReference>
<evidence type="ECO:0000313" key="3">
    <source>
        <dbReference type="Proteomes" id="UP000326464"/>
    </source>
</evidence>
<gene>
    <name evidence="2" type="ORF">FNH21_02495</name>
</gene>
<dbReference type="Pfam" id="PF13460">
    <property type="entry name" value="NAD_binding_10"/>
    <property type="match status" value="1"/>
</dbReference>
<accession>A0A7X1NMM3</accession>
<evidence type="ECO:0000259" key="1">
    <source>
        <dbReference type="Pfam" id="PF13460"/>
    </source>
</evidence>
<dbReference type="InterPro" id="IPR036291">
    <property type="entry name" value="NAD(P)-bd_dom_sf"/>
</dbReference>
<dbReference type="OrthoDB" id="9771302at2"/>
<dbReference type="Gene3D" id="3.40.50.720">
    <property type="entry name" value="NAD(P)-binding Rossmann-like Domain"/>
    <property type="match status" value="1"/>
</dbReference>
<feature type="domain" description="NAD(P)-binding" evidence="1">
    <location>
        <begin position="8"/>
        <end position="199"/>
    </location>
</feature>
<dbReference type="InterPro" id="IPR016040">
    <property type="entry name" value="NAD(P)-bd_dom"/>
</dbReference>
<dbReference type="GO" id="GO:0004074">
    <property type="term" value="F:biliverdin reductase [NAD(P)H] activity"/>
    <property type="evidence" value="ECO:0007669"/>
    <property type="project" value="TreeGrafter"/>
</dbReference>
<evidence type="ECO:0000313" key="2">
    <source>
        <dbReference type="EMBL" id="MPY09600.1"/>
    </source>
</evidence>
<dbReference type="AlphaFoldDB" id="A0A7X1NMM3"/>
<dbReference type="Proteomes" id="UP000326464">
    <property type="component" value="Unassembled WGS sequence"/>
</dbReference>
<proteinExistence type="predicted"/>
<comment type="caution">
    <text evidence="2">The sequence shown here is derived from an EMBL/GenBank/DDBJ whole genome shotgun (WGS) entry which is preliminary data.</text>
</comment>
<protein>
    <submittedName>
        <fullName evidence="2">NAD-dependent epimerase/dehydratase family protein</fullName>
    </submittedName>
</protein>